<dbReference type="RefSeq" id="WP_093327546.1">
    <property type="nucleotide sequence ID" value="NZ_AP027363.1"/>
</dbReference>
<name>A0A1H9ZU89_THASX</name>
<sequence length="112" mass="12498">MTVIKWILYLAALITIIYPLRGIADPQSYLPELIEMFPSATGASDSQVRLAVLISYFSQIIVAALLFFLAQFIAQPNKLHARQASGMVVNSVPIYSKYHRGVYVIRAIQSPQ</sequence>
<accession>A0A1H9ZU89</accession>
<dbReference type="EMBL" id="FOHK01000002">
    <property type="protein sequence ID" value="SES85294.1"/>
    <property type="molecule type" value="Genomic_DNA"/>
</dbReference>
<dbReference type="AlphaFoldDB" id="A0A1H9ZU89"/>
<reference evidence="2 3" key="1">
    <citation type="submission" date="2016-10" db="EMBL/GenBank/DDBJ databases">
        <authorList>
            <person name="de Groot N.N."/>
        </authorList>
    </citation>
    <scope>NUCLEOTIDE SEQUENCE [LARGE SCALE GENOMIC DNA]</scope>
    <source>
        <strain evidence="2 3">DSM 19706</strain>
    </source>
</reference>
<dbReference type="STRING" id="349064.SAMN05660429_00590"/>
<keyword evidence="3" id="KW-1185">Reference proteome</keyword>
<protein>
    <submittedName>
        <fullName evidence="2">Uncharacterized protein</fullName>
    </submittedName>
</protein>
<proteinExistence type="predicted"/>
<feature type="transmembrane region" description="Helical" evidence="1">
    <location>
        <begin position="48"/>
        <end position="73"/>
    </location>
</feature>
<dbReference type="Proteomes" id="UP000199308">
    <property type="component" value="Unassembled WGS sequence"/>
</dbReference>
<evidence type="ECO:0000256" key="1">
    <source>
        <dbReference type="SAM" id="Phobius"/>
    </source>
</evidence>
<organism evidence="2 3">
    <name type="scientific">Thalassotalea agarivorans</name>
    <name type="common">Thalassomonas agarivorans</name>
    <dbReference type="NCBI Taxonomy" id="349064"/>
    <lineage>
        <taxon>Bacteria</taxon>
        <taxon>Pseudomonadati</taxon>
        <taxon>Pseudomonadota</taxon>
        <taxon>Gammaproteobacteria</taxon>
        <taxon>Alteromonadales</taxon>
        <taxon>Colwelliaceae</taxon>
        <taxon>Thalassotalea</taxon>
    </lineage>
</organism>
<evidence type="ECO:0000313" key="3">
    <source>
        <dbReference type="Proteomes" id="UP000199308"/>
    </source>
</evidence>
<evidence type="ECO:0000313" key="2">
    <source>
        <dbReference type="EMBL" id="SES85294.1"/>
    </source>
</evidence>
<gene>
    <name evidence="2" type="ORF">SAMN05660429_00590</name>
</gene>
<keyword evidence="1" id="KW-1133">Transmembrane helix</keyword>
<keyword evidence="1" id="KW-0812">Transmembrane</keyword>
<keyword evidence="1" id="KW-0472">Membrane</keyword>